<dbReference type="SMART" id="SM00292">
    <property type="entry name" value="BRCT"/>
    <property type="match status" value="1"/>
</dbReference>
<dbReference type="Pfam" id="PF00533">
    <property type="entry name" value="BRCT"/>
    <property type="match status" value="1"/>
</dbReference>
<dbReference type="SUPFAM" id="SSF52113">
    <property type="entry name" value="BRCT domain"/>
    <property type="match status" value="2"/>
</dbReference>
<feature type="compositionally biased region" description="Pro residues" evidence="1">
    <location>
        <begin position="163"/>
        <end position="184"/>
    </location>
</feature>
<sequence length="442" mass="46973">MKFGENRVEVLLGCSAGGDIQVLLPSSALMSPSESRAGAGPGRVRLFGPQALVKRPVVLSQPYCQVSAPGGGGHLGGQRSPGGGSGLTCPVSPVGPAPRAAPTAWPSSERSPPSAASPPHHHPHQRHPPKKTQKTPKIPSKTRKNPSKTPQKIPKKSGTPQKIPGPPQKNPGPPQKNPGPPQKPNPDSGGPILGGVVLALSGFQNPLRGHLRAAATAMGAEYRPDWTPECTHLVYLLDGSASSDSEGEEPEEAPPPSCPSPKVEKGPGPPQTDKPETPPPAAPATPPESADSEDQSEDGRGQRSNGRVLEVGVSPLRWACPPRSSTDPFGGSTEENSEDDDDDDDEEDFFEDKKFFLHGEFPEGEGRRLRRLVVAFGGSLAPYMDESVTHVVTSQDWDPAFEEALELRPSLVFVRPHWLLLCGERQRPIPAQPYLVTSSARQ</sequence>
<reference evidence="2" key="1">
    <citation type="submission" date="2025-08" db="UniProtKB">
        <authorList>
            <consortium name="Ensembl"/>
        </authorList>
    </citation>
    <scope>IDENTIFICATION</scope>
</reference>
<dbReference type="Pfam" id="PF12738">
    <property type="entry name" value="PTCB-BRCT"/>
    <property type="match status" value="1"/>
</dbReference>
<proteinExistence type="predicted"/>
<evidence type="ECO:0000256" key="1">
    <source>
        <dbReference type="SAM" id="MobiDB-lite"/>
    </source>
</evidence>
<dbReference type="InterPro" id="IPR001357">
    <property type="entry name" value="BRCT_dom"/>
</dbReference>
<dbReference type="Gene3D" id="3.40.50.10190">
    <property type="entry name" value="BRCT domain"/>
    <property type="match status" value="2"/>
</dbReference>
<feature type="region of interest" description="Disordered" evidence="1">
    <location>
        <begin position="70"/>
        <end position="195"/>
    </location>
</feature>
<dbReference type="PROSITE" id="PS50172">
    <property type="entry name" value="BRCT"/>
    <property type="match status" value="1"/>
</dbReference>
<feature type="compositionally biased region" description="Gly residues" evidence="1">
    <location>
        <begin position="70"/>
        <end position="86"/>
    </location>
</feature>
<dbReference type="SUPFAM" id="SSF49785">
    <property type="entry name" value="Galactose-binding domain-like"/>
    <property type="match status" value="1"/>
</dbReference>
<dbReference type="GO" id="GO:0000012">
    <property type="term" value="P:single strand break repair"/>
    <property type="evidence" value="ECO:0007669"/>
    <property type="project" value="InterPro"/>
</dbReference>
<reference evidence="2" key="2">
    <citation type="submission" date="2025-09" db="UniProtKB">
        <authorList>
            <consortium name="Ensembl"/>
        </authorList>
    </citation>
    <scope>IDENTIFICATION</scope>
</reference>
<dbReference type="InterPro" id="IPR008979">
    <property type="entry name" value="Galactose-bd-like_sf"/>
</dbReference>
<feature type="compositionally biased region" description="Basic residues" evidence="1">
    <location>
        <begin position="119"/>
        <end position="146"/>
    </location>
</feature>
<feature type="compositionally biased region" description="Pro residues" evidence="1">
    <location>
        <begin position="267"/>
        <end position="286"/>
    </location>
</feature>
<evidence type="ECO:0000313" key="3">
    <source>
        <dbReference type="Proteomes" id="UP000694382"/>
    </source>
</evidence>
<dbReference type="GO" id="GO:0006284">
    <property type="term" value="P:base-excision repair"/>
    <property type="evidence" value="ECO:0007669"/>
    <property type="project" value="TreeGrafter"/>
</dbReference>
<dbReference type="Gene3D" id="2.60.120.260">
    <property type="entry name" value="Galactose-binding domain-like"/>
    <property type="match status" value="1"/>
</dbReference>
<dbReference type="Pfam" id="PF01834">
    <property type="entry name" value="XRCC1_N"/>
    <property type="match status" value="1"/>
</dbReference>
<dbReference type="PANTHER" id="PTHR11370:SF5">
    <property type="entry name" value="DNA REPAIR PROTEIN XRCC1"/>
    <property type="match status" value="1"/>
</dbReference>
<dbReference type="PANTHER" id="PTHR11370">
    <property type="entry name" value="DNA-REPAIR PROTEIN XRCC1"/>
    <property type="match status" value="1"/>
</dbReference>
<dbReference type="AlphaFoldDB" id="A0A8U8BZT5"/>
<dbReference type="InterPro" id="IPR036420">
    <property type="entry name" value="BRCT_dom_sf"/>
</dbReference>
<feature type="region of interest" description="Disordered" evidence="1">
    <location>
        <begin position="237"/>
        <end position="347"/>
    </location>
</feature>
<evidence type="ECO:0000313" key="2">
    <source>
        <dbReference type="Ensembl" id="ENSCPVP00000025564.1"/>
    </source>
</evidence>
<name>A0A8U8BZT5_GEOPR</name>
<feature type="compositionally biased region" description="Low complexity" evidence="1">
    <location>
        <begin position="106"/>
        <end position="118"/>
    </location>
</feature>
<protein>
    <submittedName>
        <fullName evidence="2">Uncharacterized protein</fullName>
    </submittedName>
</protein>
<dbReference type="GO" id="GO:0005634">
    <property type="term" value="C:nucleus"/>
    <property type="evidence" value="ECO:0007669"/>
    <property type="project" value="InterPro"/>
</dbReference>
<feature type="compositionally biased region" description="Acidic residues" evidence="1">
    <location>
        <begin position="335"/>
        <end position="347"/>
    </location>
</feature>
<dbReference type="Proteomes" id="UP000694382">
    <property type="component" value="Unassembled WGS sequence"/>
</dbReference>
<dbReference type="InterPro" id="IPR002706">
    <property type="entry name" value="Xrcc1_N"/>
</dbReference>
<keyword evidence="3" id="KW-1185">Reference proteome</keyword>
<accession>A0A8U8BZT5</accession>
<organism evidence="2 3">
    <name type="scientific">Geospiza parvula</name>
    <name type="common">Small tree-finch</name>
    <name type="synonym">Camarhynchus parvulus</name>
    <dbReference type="NCBI Taxonomy" id="87175"/>
    <lineage>
        <taxon>Eukaryota</taxon>
        <taxon>Metazoa</taxon>
        <taxon>Chordata</taxon>
        <taxon>Craniata</taxon>
        <taxon>Vertebrata</taxon>
        <taxon>Euteleostomi</taxon>
        <taxon>Archelosauria</taxon>
        <taxon>Archosauria</taxon>
        <taxon>Dinosauria</taxon>
        <taxon>Saurischia</taxon>
        <taxon>Theropoda</taxon>
        <taxon>Coelurosauria</taxon>
        <taxon>Aves</taxon>
        <taxon>Neognathae</taxon>
        <taxon>Neoaves</taxon>
        <taxon>Telluraves</taxon>
        <taxon>Australaves</taxon>
        <taxon>Passeriformes</taxon>
        <taxon>Thraupidae</taxon>
        <taxon>Camarhynchus</taxon>
    </lineage>
</organism>
<dbReference type="Ensembl" id="ENSCPVT00000026474.1">
    <property type="protein sequence ID" value="ENSCPVP00000025564.1"/>
    <property type="gene ID" value="ENSCPVG00000017554.1"/>
</dbReference>
<dbReference type="GO" id="GO:0003684">
    <property type="term" value="F:damaged DNA binding"/>
    <property type="evidence" value="ECO:0007669"/>
    <property type="project" value="InterPro"/>
</dbReference>